<dbReference type="Proteomes" id="UP000184216">
    <property type="component" value="Unassembled WGS sequence"/>
</dbReference>
<keyword evidence="3" id="KW-1185">Reference proteome</keyword>
<evidence type="ECO:0000313" key="4">
    <source>
        <dbReference type="Proteomes" id="UP000198431"/>
    </source>
</evidence>
<sequence>MNQLGIGFLEGAKVQSNKGSEAQRFKGSKAQRLKGNRVNIKFYTFQIVEMHSSASTHRISTKNVNDEDDD</sequence>
<evidence type="ECO:0000313" key="1">
    <source>
        <dbReference type="EMBL" id="OXB04265.1"/>
    </source>
</evidence>
<proteinExistence type="predicted"/>
<dbReference type="Proteomes" id="UP000198431">
    <property type="component" value="Unassembled WGS sequence"/>
</dbReference>
<name>A0AB36NZJ1_9FLAO</name>
<dbReference type="AlphaFoldDB" id="A0AB36NZJ1"/>
<evidence type="ECO:0000313" key="3">
    <source>
        <dbReference type="Proteomes" id="UP000184216"/>
    </source>
</evidence>
<reference evidence="2 3" key="2">
    <citation type="submission" date="2016-11" db="EMBL/GenBank/DDBJ databases">
        <authorList>
            <person name="Varghese N."/>
            <person name="Submissions S."/>
        </authorList>
    </citation>
    <scope>NUCLEOTIDE SEQUENCE [LARGE SCALE GENOMIC DNA]</scope>
    <source>
        <strain evidence="2 3">DSM 6368</strain>
    </source>
</reference>
<organism evidence="1 4">
    <name type="scientific">Flavobacterium pectinovorum</name>
    <dbReference type="NCBI Taxonomy" id="29533"/>
    <lineage>
        <taxon>Bacteria</taxon>
        <taxon>Pseudomonadati</taxon>
        <taxon>Bacteroidota</taxon>
        <taxon>Flavobacteriia</taxon>
        <taxon>Flavobacteriales</taxon>
        <taxon>Flavobacteriaceae</taxon>
        <taxon>Flavobacterium</taxon>
    </lineage>
</organism>
<protein>
    <submittedName>
        <fullName evidence="1">Uncharacterized protein</fullName>
    </submittedName>
</protein>
<evidence type="ECO:0000313" key="2">
    <source>
        <dbReference type="EMBL" id="SHL51783.1"/>
    </source>
</evidence>
<dbReference type="EMBL" id="FRBX01000001">
    <property type="protein sequence ID" value="SHL51783.1"/>
    <property type="molecule type" value="Genomic_DNA"/>
</dbReference>
<comment type="caution">
    <text evidence="1">The sequence shown here is derived from an EMBL/GenBank/DDBJ whole genome shotgun (WGS) entry which is preliminary data.</text>
</comment>
<reference evidence="1 4" key="1">
    <citation type="submission" date="2016-11" db="EMBL/GenBank/DDBJ databases">
        <title>Whole genomes of Flavobacteriaceae.</title>
        <authorList>
            <person name="Stine C."/>
            <person name="Li C."/>
            <person name="Tadesse D."/>
        </authorList>
    </citation>
    <scope>NUCLEOTIDE SEQUENCE [LARGE SCALE GENOMIC DNA]</scope>
    <source>
        <strain evidence="1 4">ATCC 19366</strain>
    </source>
</reference>
<dbReference type="EMBL" id="MUHB01000010">
    <property type="protein sequence ID" value="OXB04265.1"/>
    <property type="molecule type" value="Genomic_DNA"/>
</dbReference>
<gene>
    <name evidence="1" type="ORF">B0A72_12235</name>
    <name evidence="2" type="ORF">SAMN05444387_0794</name>
</gene>
<accession>A0AB36NZJ1</accession>